<proteinExistence type="predicted"/>
<gene>
    <name evidence="2" type="ORF">MCHLO_10771</name>
</gene>
<dbReference type="Proteomes" id="UP000815677">
    <property type="component" value="Unassembled WGS sequence"/>
</dbReference>
<dbReference type="InterPro" id="IPR011990">
    <property type="entry name" value="TPR-like_helical_dom_sf"/>
</dbReference>
<name>A0ABQ0LS44_MYCCL</name>
<keyword evidence="1" id="KW-0677">Repeat</keyword>
<dbReference type="Gene3D" id="1.25.40.10">
    <property type="entry name" value="Tetratricopeptide repeat domain"/>
    <property type="match status" value="1"/>
</dbReference>
<reference evidence="2" key="1">
    <citation type="submission" date="2014-09" db="EMBL/GenBank/DDBJ databases">
        <title>Genome sequence of the luminous mushroom Mycena chlorophos for searching fungal bioluminescence genes.</title>
        <authorList>
            <person name="Tanaka Y."/>
            <person name="Kasuga D."/>
            <person name="Oba Y."/>
            <person name="Hase S."/>
            <person name="Sato K."/>
            <person name="Oba Y."/>
            <person name="Sakakibara Y."/>
        </authorList>
    </citation>
    <scope>NUCLEOTIDE SEQUENCE</scope>
</reference>
<dbReference type="PANTHER" id="PTHR47942">
    <property type="entry name" value="TETRATRICOPEPTIDE REPEAT (TPR)-LIKE SUPERFAMILY PROTEIN-RELATED"/>
    <property type="match status" value="1"/>
</dbReference>
<evidence type="ECO:0000256" key="1">
    <source>
        <dbReference type="ARBA" id="ARBA00022737"/>
    </source>
</evidence>
<accession>A0ABQ0LS44</accession>
<organism evidence="2 3">
    <name type="scientific">Mycena chlorophos</name>
    <name type="common">Agaric fungus</name>
    <name type="synonym">Agaricus chlorophos</name>
    <dbReference type="NCBI Taxonomy" id="658473"/>
    <lineage>
        <taxon>Eukaryota</taxon>
        <taxon>Fungi</taxon>
        <taxon>Dikarya</taxon>
        <taxon>Basidiomycota</taxon>
        <taxon>Agaricomycotina</taxon>
        <taxon>Agaricomycetes</taxon>
        <taxon>Agaricomycetidae</taxon>
        <taxon>Agaricales</taxon>
        <taxon>Marasmiineae</taxon>
        <taxon>Mycenaceae</taxon>
        <taxon>Mycena</taxon>
    </lineage>
</organism>
<sequence length="580" mass="65306">MDYVLVALLNIRGTAPAVLNSGPDPIPRPRLSALADAGLDECNARFPPFRSDAAQSSTDCAPGGRRVIVYPLIPPPTTFELPQPAHSAPALTHRVRHHKAASVPRSWQSPPLPLTHSRVYKHGQLTLAGLRYDHFEDLDLPLLFDKERSLRERVDLVAWRRDLLRVLGNTQSVSQGWKAYDTLASVPFTIPHGHLNRLVSLIARERTKTRPLFSRLLAVLTTIHQSGWELTTHQWNALIDNAGKGYRKAHIDDFRTAFHAFCDLVSSRPPTAHHKWLSEGTVSNPLPDIHTYTTLINHAVNTRNAVLVEQTTSLLKVSGLVPDRMTHLVLLKFYSWSGNLAEVNACLARIQLHGFDLGIDGVNACMWAFSRYRRLDMVLHIYRVLRHNVVPDVNPDDIDSIQNMLMDDYIEIPPTMLPNEVTYTLVAQAAAYHGELGHSLRTFTDMLSTDNVEVGAPLDEELKPLPYAPTLALFRALFLGFYRHGVPELGREGIAIHSMRPWSLEALIEVFDAFLTLPEHLNPSGSTLYWLLVSFKKTSENDVALLASVWNRLEAHFNPGWSSSNHIDRIRSRFFENNQT</sequence>
<dbReference type="InterPro" id="IPR051222">
    <property type="entry name" value="PPR/CCM1_RNA-binding"/>
</dbReference>
<evidence type="ECO:0000313" key="3">
    <source>
        <dbReference type="Proteomes" id="UP000815677"/>
    </source>
</evidence>
<keyword evidence="3" id="KW-1185">Reference proteome</keyword>
<protein>
    <submittedName>
        <fullName evidence="2">Uncharacterized protein</fullName>
    </submittedName>
</protein>
<evidence type="ECO:0000313" key="2">
    <source>
        <dbReference type="EMBL" id="GAT53866.1"/>
    </source>
</evidence>
<dbReference type="EMBL" id="DF848493">
    <property type="protein sequence ID" value="GAT53866.1"/>
    <property type="molecule type" value="Genomic_DNA"/>
</dbReference>